<keyword evidence="1" id="KW-0175">Coiled coil</keyword>
<reference evidence="4" key="2">
    <citation type="journal article" date="2021" name="BMC Microbiol.">
        <title>The diversity among the species Tetragenococcus halophilus including new isolates from a lupine seed fermentation.</title>
        <authorList>
            <person name="Link T."/>
            <person name="Vogel R.F."/>
            <person name="Ehrmann M.A."/>
        </authorList>
    </citation>
    <scope>NUCLEOTIDE SEQUENCE</scope>
    <source>
        <strain evidence="4">TMW 2.2257</strain>
    </source>
</reference>
<feature type="domain" description="Endonuclease GajA/Old nuclease/RecF-like AAA" evidence="2">
    <location>
        <begin position="1"/>
        <end position="375"/>
    </location>
</feature>
<dbReference type="EMBL" id="JACACB010000024">
    <property type="protein sequence ID" value="MCO8298512.1"/>
    <property type="molecule type" value="Genomic_DNA"/>
</dbReference>
<evidence type="ECO:0000313" key="5">
    <source>
        <dbReference type="Proteomes" id="UP001057280"/>
    </source>
</evidence>
<sequence>MKLEKLIVKNFRGYSQETTLNIGDLTALIGKNDAGKSTLLEALEIFFNNKLVVCEKEDLSVHHELDSNEIEISCVFSELPTTLTVDSTSQTSLQEEYLLNLEGKLQIKKIFKCTAAKPKATTTIMCNHPTAENYDNLLQLKQKDLKKLAQKLNVPEEEYDGRNNASIRKSIWHSCNDLKLDLTALPVDEAESKKLYSILETYLPVFALFQSDRPSNDSDKEVTDPMKVAVSQALQGLEEEINTIKKEVQQRTLEMASKTLEKLKEMDNELANSLLPEFKSDPNFNSLFKLTIKSDNDISINKRGSGVRRLILLNFFRAEAERKLKDNEVQSNVIYAFEEPETSQHPIHQRMLIESFIKLSQKENCQVLLTTHTPALGELLPLESLRLITKNIDFSNSIEQNSEDIYQKIADTLGIIAENIPKSAQGVLLVEGKTELIFFDHLCDILKKNNVIDTTFEEKNIVIIPVGGCNNLKEWVTRRLIDNFQIPWGVFLDSDKEWEDHLTKNIQTIENLQEQGLPAFYTRKREIENYLHSALFNYDVEIQNFNDVKKEVYKYDNKTGKSRVLDVYWPKMSFEQIRETESYASEDGETHFELTEIVMEILALV</sequence>
<organism evidence="4 5">
    <name type="scientific">Tetragenococcus halophilus</name>
    <name type="common">Pediococcus halophilus</name>
    <dbReference type="NCBI Taxonomy" id="51669"/>
    <lineage>
        <taxon>Bacteria</taxon>
        <taxon>Bacillati</taxon>
        <taxon>Bacillota</taxon>
        <taxon>Bacilli</taxon>
        <taxon>Lactobacillales</taxon>
        <taxon>Enterococcaceae</taxon>
        <taxon>Tetragenococcus</taxon>
    </lineage>
</organism>
<evidence type="ECO:0000259" key="3">
    <source>
        <dbReference type="Pfam" id="PF20469"/>
    </source>
</evidence>
<dbReference type="RefSeq" id="WP_253210198.1">
    <property type="nucleotide sequence ID" value="NZ_JACACB010000024.1"/>
</dbReference>
<comment type="caution">
    <text evidence="4">The sequence shown here is derived from an EMBL/GenBank/DDBJ whole genome shotgun (WGS) entry which is preliminary data.</text>
</comment>
<dbReference type="Gene3D" id="3.40.50.300">
    <property type="entry name" value="P-loop containing nucleotide triphosphate hydrolases"/>
    <property type="match status" value="1"/>
</dbReference>
<keyword evidence="4" id="KW-0378">Hydrolase</keyword>
<accession>A0AB35HS41</accession>
<dbReference type="PANTHER" id="PTHR43581:SF4">
    <property type="entry name" value="ATP_GTP PHOSPHATASE"/>
    <property type="match status" value="1"/>
</dbReference>
<evidence type="ECO:0000256" key="1">
    <source>
        <dbReference type="SAM" id="Coils"/>
    </source>
</evidence>
<feature type="coiled-coil region" evidence="1">
    <location>
        <begin position="227"/>
        <end position="266"/>
    </location>
</feature>
<dbReference type="CDD" id="cd01026">
    <property type="entry name" value="TOPRIM_OLD"/>
    <property type="match status" value="1"/>
</dbReference>
<reference evidence="4" key="1">
    <citation type="submission" date="2020-06" db="EMBL/GenBank/DDBJ databases">
        <authorList>
            <person name="Link T."/>
            <person name="Ehrmann M."/>
        </authorList>
    </citation>
    <scope>NUCLEOTIDE SEQUENCE</scope>
    <source>
        <strain evidence="4">TMW 2.2257</strain>
    </source>
</reference>
<dbReference type="Pfam" id="PF20469">
    <property type="entry name" value="OLD-like_TOPRIM"/>
    <property type="match status" value="1"/>
</dbReference>
<name>A0AB35HS41_TETHA</name>
<dbReference type="InterPro" id="IPR051396">
    <property type="entry name" value="Bact_Antivir_Def_Nuclease"/>
</dbReference>
<dbReference type="Pfam" id="PF13175">
    <property type="entry name" value="AAA_15"/>
    <property type="match status" value="1"/>
</dbReference>
<protein>
    <submittedName>
        <fullName evidence="4">ATP-dependent endonuclease</fullName>
    </submittedName>
</protein>
<evidence type="ECO:0000313" key="4">
    <source>
        <dbReference type="EMBL" id="MCO8298512.1"/>
    </source>
</evidence>
<evidence type="ECO:0000259" key="2">
    <source>
        <dbReference type="Pfam" id="PF13175"/>
    </source>
</evidence>
<dbReference type="InterPro" id="IPR041685">
    <property type="entry name" value="AAA_GajA/Old/RecF-like"/>
</dbReference>
<keyword evidence="4" id="KW-0540">Nuclease</keyword>
<dbReference type="SUPFAM" id="SSF52540">
    <property type="entry name" value="P-loop containing nucleoside triphosphate hydrolases"/>
    <property type="match status" value="1"/>
</dbReference>
<gene>
    <name evidence="4" type="ORF">HXW75_08505</name>
</gene>
<keyword evidence="4" id="KW-0255">Endonuclease</keyword>
<proteinExistence type="predicted"/>
<feature type="domain" description="OLD protein-like TOPRIM" evidence="3">
    <location>
        <begin position="424"/>
        <end position="495"/>
    </location>
</feature>
<dbReference type="InterPro" id="IPR034139">
    <property type="entry name" value="TOPRIM_OLD"/>
</dbReference>
<dbReference type="Proteomes" id="UP001057280">
    <property type="component" value="Unassembled WGS sequence"/>
</dbReference>
<dbReference type="GO" id="GO:0004519">
    <property type="term" value="F:endonuclease activity"/>
    <property type="evidence" value="ECO:0007669"/>
    <property type="project" value="UniProtKB-KW"/>
</dbReference>
<dbReference type="InterPro" id="IPR027417">
    <property type="entry name" value="P-loop_NTPase"/>
</dbReference>
<dbReference type="PANTHER" id="PTHR43581">
    <property type="entry name" value="ATP/GTP PHOSPHATASE"/>
    <property type="match status" value="1"/>
</dbReference>
<dbReference type="AlphaFoldDB" id="A0AB35HS41"/>